<keyword evidence="2" id="KW-1185">Reference proteome</keyword>
<protein>
    <submittedName>
        <fullName evidence="1">Type II toxin-antitoxin system RelE/ParE family toxin</fullName>
    </submittedName>
</protein>
<comment type="caution">
    <text evidence="1">The sequence shown here is derived from an EMBL/GenBank/DDBJ whole genome shotgun (WGS) entry which is preliminary data.</text>
</comment>
<dbReference type="Gene3D" id="6.20.450.20">
    <property type="match status" value="1"/>
</dbReference>
<organism evidence="1 2">
    <name type="scientific">Rhodomicrobium udaipurense</name>
    <dbReference type="NCBI Taxonomy" id="1202716"/>
    <lineage>
        <taxon>Bacteria</taxon>
        <taxon>Pseudomonadati</taxon>
        <taxon>Pseudomonadota</taxon>
        <taxon>Alphaproteobacteria</taxon>
        <taxon>Hyphomicrobiales</taxon>
        <taxon>Hyphomicrobiaceae</taxon>
        <taxon>Rhodomicrobium</taxon>
    </lineage>
</organism>
<dbReference type="EMBL" id="JAEMUK010000091">
    <property type="protein sequence ID" value="MBJ7545220.1"/>
    <property type="molecule type" value="Genomic_DNA"/>
</dbReference>
<name>A0A8I1GFQ0_9HYPH</name>
<evidence type="ECO:0000313" key="2">
    <source>
        <dbReference type="Proteomes" id="UP000623250"/>
    </source>
</evidence>
<proteinExistence type="predicted"/>
<evidence type="ECO:0000313" key="1">
    <source>
        <dbReference type="EMBL" id="MBJ7545220.1"/>
    </source>
</evidence>
<dbReference type="Gene3D" id="3.30.2310.20">
    <property type="entry name" value="RelE-like"/>
    <property type="match status" value="1"/>
</dbReference>
<reference evidence="1 2" key="1">
    <citation type="submission" date="2020-12" db="EMBL/GenBank/DDBJ databases">
        <title>Revised draft genomes of Rhodomicrobium vannielii ATCC 17100 and Rhodomicrobium udaipurense JA643.</title>
        <authorList>
            <person name="Conners E.M."/>
            <person name="Davenport E.J."/>
            <person name="Bose A."/>
        </authorList>
    </citation>
    <scope>NUCLEOTIDE SEQUENCE [LARGE SCALE GENOMIC DNA]</scope>
    <source>
        <strain evidence="1 2">JA643</strain>
    </source>
</reference>
<accession>A0A8I1GFQ0</accession>
<gene>
    <name evidence="1" type="ORF">JDN41_16840</name>
</gene>
<dbReference type="InterPro" id="IPR035093">
    <property type="entry name" value="RelE/ParE_toxin_dom_sf"/>
</dbReference>
<sequence length="148" mass="16881">MKSRRFQLTPEAQQDIREAWRLVRRRDGKERADALKNRILGFIVSLSELAEIGTRHEEFRPGFRSSGVPGLRTVCVFFVVSSDMVTVVGVSYLGRNVLDRLEERESYEAWFNREANRAIAKADAGGPFVPHDEVMARSKSRIEADRKG</sequence>
<dbReference type="RefSeq" id="WP_037237421.1">
    <property type="nucleotide sequence ID" value="NZ_JAEMUK010000091.1"/>
</dbReference>
<dbReference type="AlphaFoldDB" id="A0A8I1GFQ0"/>
<dbReference type="Proteomes" id="UP000623250">
    <property type="component" value="Unassembled WGS sequence"/>
</dbReference>